<dbReference type="Proteomes" id="UP000738431">
    <property type="component" value="Chromosome"/>
</dbReference>
<dbReference type="SMART" id="SM00577">
    <property type="entry name" value="CPDc"/>
    <property type="match status" value="1"/>
</dbReference>
<name>A0ABZ1CBU1_9BACT</name>
<accession>A0ABZ1CBU1</accession>
<evidence type="ECO:0000313" key="2">
    <source>
        <dbReference type="EMBL" id="WRQ89044.1"/>
    </source>
</evidence>
<organism evidence="2 3">
    <name type="scientific">Actomonas aquatica</name>
    <dbReference type="NCBI Taxonomy" id="2866162"/>
    <lineage>
        <taxon>Bacteria</taxon>
        <taxon>Pseudomonadati</taxon>
        <taxon>Verrucomicrobiota</taxon>
        <taxon>Opitutia</taxon>
        <taxon>Opitutales</taxon>
        <taxon>Opitutaceae</taxon>
        <taxon>Actomonas</taxon>
    </lineage>
</organism>
<dbReference type="InterPro" id="IPR036412">
    <property type="entry name" value="HAD-like_sf"/>
</dbReference>
<keyword evidence="3" id="KW-1185">Reference proteome</keyword>
<dbReference type="InterPro" id="IPR004274">
    <property type="entry name" value="FCP1_dom"/>
</dbReference>
<feature type="domain" description="FCP1 homology" evidence="1">
    <location>
        <begin position="1"/>
        <end position="162"/>
    </location>
</feature>
<proteinExistence type="predicted"/>
<dbReference type="Gene3D" id="3.40.50.1000">
    <property type="entry name" value="HAD superfamily/HAD-like"/>
    <property type="match status" value="1"/>
</dbReference>
<dbReference type="GO" id="GO:0016787">
    <property type="term" value="F:hydrolase activity"/>
    <property type="evidence" value="ECO:0007669"/>
    <property type="project" value="UniProtKB-KW"/>
</dbReference>
<dbReference type="SUPFAM" id="SSF56784">
    <property type="entry name" value="HAD-like"/>
    <property type="match status" value="1"/>
</dbReference>
<evidence type="ECO:0000313" key="3">
    <source>
        <dbReference type="Proteomes" id="UP000738431"/>
    </source>
</evidence>
<sequence length="192" mass="22450">MEIPRLLIVLDLDETLIRATGNPTLDPPDFTIDSYRVRRRPMVHEFLCAAATFADLGIWSSASESYVDAIVRKIVPDSISLQFVWARSRCTRQYDSEQMEEYWVKDLKKVRRLGYPLERVLMVDDSPEKVERHFGNYVRVEPFYGDQNDRVLPDLERYLRSFISVPNVRTVEKRGWQHDQNQIESNRVGGGN</sequence>
<dbReference type="EC" id="3.1.3.-" evidence="2"/>
<dbReference type="Pfam" id="PF03031">
    <property type="entry name" value="NIF"/>
    <property type="match status" value="1"/>
</dbReference>
<evidence type="ECO:0000259" key="1">
    <source>
        <dbReference type="PROSITE" id="PS50969"/>
    </source>
</evidence>
<reference evidence="2 3" key="2">
    <citation type="submission" date="2023-12" db="EMBL/GenBank/DDBJ databases">
        <title>Description of an unclassified Opitutus bacterium of Verrucomicrobiota.</title>
        <authorList>
            <person name="Zhang D.-F."/>
        </authorList>
    </citation>
    <scope>NUCLEOTIDE SEQUENCE [LARGE SCALE GENOMIC DNA]</scope>
    <source>
        <strain evidence="2 3">WL0086</strain>
    </source>
</reference>
<dbReference type="InterPro" id="IPR050365">
    <property type="entry name" value="TIM50"/>
</dbReference>
<gene>
    <name evidence="2" type="ORF">K1X11_006465</name>
</gene>
<dbReference type="EMBL" id="CP139781">
    <property type="protein sequence ID" value="WRQ89044.1"/>
    <property type="molecule type" value="Genomic_DNA"/>
</dbReference>
<dbReference type="RefSeq" id="WP_324726129.1">
    <property type="nucleotide sequence ID" value="NZ_CP139781.1"/>
</dbReference>
<dbReference type="PROSITE" id="PS50969">
    <property type="entry name" value="FCP1"/>
    <property type="match status" value="1"/>
</dbReference>
<dbReference type="PANTHER" id="PTHR12210">
    <property type="entry name" value="DULLARD PROTEIN PHOSPHATASE"/>
    <property type="match status" value="1"/>
</dbReference>
<protein>
    <submittedName>
        <fullName evidence="2">HAD family hydrolase</fullName>
        <ecNumber evidence="2">3.1.3.-</ecNumber>
    </submittedName>
</protein>
<keyword evidence="2" id="KW-0378">Hydrolase</keyword>
<reference evidence="2 3" key="1">
    <citation type="submission" date="2021-08" db="EMBL/GenBank/DDBJ databases">
        <authorList>
            <person name="Zhang D."/>
            <person name="Zhang A."/>
            <person name="Wang L."/>
        </authorList>
    </citation>
    <scope>NUCLEOTIDE SEQUENCE [LARGE SCALE GENOMIC DNA]</scope>
    <source>
        <strain evidence="2 3">WL0086</strain>
    </source>
</reference>
<dbReference type="InterPro" id="IPR023214">
    <property type="entry name" value="HAD_sf"/>
</dbReference>